<evidence type="ECO:0000256" key="1">
    <source>
        <dbReference type="ARBA" id="ARBA00004635"/>
    </source>
</evidence>
<evidence type="ECO:0000313" key="11">
    <source>
        <dbReference type="Proteomes" id="UP000535838"/>
    </source>
</evidence>
<sequence length="363" mass="40846">MKRLLRILLPLVLCLNVSGCGMKDIDKRFYVVTTGVDLTDNPEKPYRISLRLAITSAQVESGSSRTEIETIDAPSIAEGVRHLKSHVDKELEFGHCRIFVLGKSLLRTASPETMSFFSRRRDIQMISVFAVGEPDALSVLKVSPKSERYPGNALFLSFGNEGTESPYTITTYLFDLVRKAYERGIDPILPVIKAEGRTYVIDQAVVLNKKGTGLLLTPKETQLYKMTTSRSAKAEVVLPLDEQARVVLTVSQLRTKIGIDRGTVPTVRMKVRVSGILEESPPGLLERDWHGLERRMEESLSGQIEDLLIKIRNSGTDPYGFGLKYLSQYFGKEKDYKYWQSVYPEVKFKVESDIHIKGPGVIR</sequence>
<dbReference type="InterPro" id="IPR008844">
    <property type="entry name" value="Spore_GerAC-like"/>
</dbReference>
<organism evidence="10 11">
    <name type="scientific">Cohnella thailandensis</name>
    <dbReference type="NCBI Taxonomy" id="557557"/>
    <lineage>
        <taxon>Bacteria</taxon>
        <taxon>Bacillati</taxon>
        <taxon>Bacillota</taxon>
        <taxon>Bacilli</taxon>
        <taxon>Bacillales</taxon>
        <taxon>Paenibacillaceae</taxon>
        <taxon>Cohnella</taxon>
    </lineage>
</organism>
<dbReference type="RefSeq" id="WP_185119071.1">
    <property type="nucleotide sequence ID" value="NZ_JACJVQ010000005.1"/>
</dbReference>
<dbReference type="AlphaFoldDB" id="A0A841SVF9"/>
<dbReference type="Gene3D" id="3.30.300.210">
    <property type="entry name" value="Nutrient germinant receptor protein C, domain 3"/>
    <property type="match status" value="1"/>
</dbReference>
<feature type="domain" description="Spore germination protein N-terminal" evidence="9">
    <location>
        <begin position="22"/>
        <end position="193"/>
    </location>
</feature>
<dbReference type="Pfam" id="PF25198">
    <property type="entry name" value="Spore_GerAC_N"/>
    <property type="match status" value="1"/>
</dbReference>
<dbReference type="Proteomes" id="UP000535838">
    <property type="component" value="Unassembled WGS sequence"/>
</dbReference>
<evidence type="ECO:0000256" key="6">
    <source>
        <dbReference type="ARBA" id="ARBA00023139"/>
    </source>
</evidence>
<comment type="similarity">
    <text evidence="2">Belongs to the GerABKC lipoprotein family.</text>
</comment>
<dbReference type="InterPro" id="IPR038501">
    <property type="entry name" value="Spore_GerAC_C_sf"/>
</dbReference>
<evidence type="ECO:0000256" key="2">
    <source>
        <dbReference type="ARBA" id="ARBA00007886"/>
    </source>
</evidence>
<keyword evidence="11" id="KW-1185">Reference proteome</keyword>
<evidence type="ECO:0000259" key="8">
    <source>
        <dbReference type="Pfam" id="PF05504"/>
    </source>
</evidence>
<evidence type="ECO:0000256" key="5">
    <source>
        <dbReference type="ARBA" id="ARBA00023136"/>
    </source>
</evidence>
<reference evidence="10 11" key="1">
    <citation type="submission" date="2020-08" db="EMBL/GenBank/DDBJ databases">
        <title>Cohnella phylogeny.</title>
        <authorList>
            <person name="Dunlap C."/>
        </authorList>
    </citation>
    <scope>NUCLEOTIDE SEQUENCE [LARGE SCALE GENOMIC DNA]</scope>
    <source>
        <strain evidence="10 11">DSM 25241</strain>
    </source>
</reference>
<keyword evidence="6" id="KW-0564">Palmitate</keyword>
<keyword evidence="4" id="KW-0732">Signal</keyword>
<keyword evidence="5" id="KW-0472">Membrane</keyword>
<comment type="subcellular location">
    <subcellularLocation>
        <location evidence="1">Membrane</location>
        <topology evidence="1">Lipid-anchor</topology>
    </subcellularLocation>
</comment>
<dbReference type="PANTHER" id="PTHR35789">
    <property type="entry name" value="SPORE GERMINATION PROTEIN B3"/>
    <property type="match status" value="1"/>
</dbReference>
<keyword evidence="3" id="KW-0309">Germination</keyword>
<dbReference type="GO" id="GO:0016020">
    <property type="term" value="C:membrane"/>
    <property type="evidence" value="ECO:0007669"/>
    <property type="project" value="UniProtKB-SubCell"/>
</dbReference>
<dbReference type="PANTHER" id="PTHR35789:SF1">
    <property type="entry name" value="SPORE GERMINATION PROTEIN B3"/>
    <property type="match status" value="1"/>
</dbReference>
<evidence type="ECO:0000256" key="3">
    <source>
        <dbReference type="ARBA" id="ARBA00022544"/>
    </source>
</evidence>
<dbReference type="GO" id="GO:0009847">
    <property type="term" value="P:spore germination"/>
    <property type="evidence" value="ECO:0007669"/>
    <property type="project" value="InterPro"/>
</dbReference>
<dbReference type="Pfam" id="PF05504">
    <property type="entry name" value="Spore_GerAC"/>
    <property type="match status" value="1"/>
</dbReference>
<keyword evidence="7" id="KW-0449">Lipoprotein</keyword>
<evidence type="ECO:0000259" key="9">
    <source>
        <dbReference type="Pfam" id="PF25198"/>
    </source>
</evidence>
<dbReference type="InterPro" id="IPR057336">
    <property type="entry name" value="GerAC_N"/>
</dbReference>
<comment type="caution">
    <text evidence="10">The sequence shown here is derived from an EMBL/GenBank/DDBJ whole genome shotgun (WGS) entry which is preliminary data.</text>
</comment>
<gene>
    <name evidence="10" type="ORF">H7B67_07040</name>
</gene>
<name>A0A841SVF9_9BACL</name>
<feature type="domain" description="Spore germination GerAC-like C-terminal" evidence="8">
    <location>
        <begin position="205"/>
        <end position="360"/>
    </location>
</feature>
<proteinExistence type="inferred from homology"/>
<evidence type="ECO:0000256" key="4">
    <source>
        <dbReference type="ARBA" id="ARBA00022729"/>
    </source>
</evidence>
<evidence type="ECO:0000313" key="10">
    <source>
        <dbReference type="EMBL" id="MBB6633860.1"/>
    </source>
</evidence>
<dbReference type="EMBL" id="JACJVQ010000005">
    <property type="protein sequence ID" value="MBB6633860.1"/>
    <property type="molecule type" value="Genomic_DNA"/>
</dbReference>
<protein>
    <submittedName>
        <fullName evidence="10">Ger(X)C family spore germination protein</fullName>
    </submittedName>
</protein>
<accession>A0A841SVF9</accession>
<dbReference type="InterPro" id="IPR046953">
    <property type="entry name" value="Spore_GerAC-like_C"/>
</dbReference>
<evidence type="ECO:0000256" key="7">
    <source>
        <dbReference type="ARBA" id="ARBA00023288"/>
    </source>
</evidence>